<name>A0A972FLM1_9FLAO</name>
<evidence type="ECO:0000313" key="2">
    <source>
        <dbReference type="EMBL" id="NMH28314.1"/>
    </source>
</evidence>
<proteinExistence type="predicted"/>
<dbReference type="RefSeq" id="WP_169527422.1">
    <property type="nucleotide sequence ID" value="NZ_JAAMPU010000105.1"/>
</dbReference>
<evidence type="ECO:0000313" key="3">
    <source>
        <dbReference type="Proteomes" id="UP000712080"/>
    </source>
</evidence>
<dbReference type="Pfam" id="PF13781">
    <property type="entry name" value="DoxX_3"/>
    <property type="match status" value="1"/>
</dbReference>
<accession>A0A972FLM1</accession>
<feature type="transmembrane region" description="Helical" evidence="1">
    <location>
        <begin position="98"/>
        <end position="116"/>
    </location>
</feature>
<sequence>MESGKKHRFLTVIIALVWLVNGLFCKILNLVPRHREIVARILGEDYSASITTTIGILELLMAFWIISRYKSRLNVIFQMAIIATMNLLEFVLAPDLLLWGKANILFAFCFIGLIYYSEFIVPKTNG</sequence>
<gene>
    <name evidence="2" type="ORF">G6047_09745</name>
</gene>
<dbReference type="Proteomes" id="UP000712080">
    <property type="component" value="Unassembled WGS sequence"/>
</dbReference>
<evidence type="ECO:0008006" key="4">
    <source>
        <dbReference type="Google" id="ProtNLM"/>
    </source>
</evidence>
<organism evidence="2 3">
    <name type="scientific">Flavobacterium silvaticum</name>
    <dbReference type="NCBI Taxonomy" id="1852020"/>
    <lineage>
        <taxon>Bacteria</taxon>
        <taxon>Pseudomonadati</taxon>
        <taxon>Bacteroidota</taxon>
        <taxon>Flavobacteriia</taxon>
        <taxon>Flavobacteriales</taxon>
        <taxon>Flavobacteriaceae</taxon>
        <taxon>Flavobacterium</taxon>
    </lineage>
</organism>
<keyword evidence="1" id="KW-0812">Transmembrane</keyword>
<feature type="transmembrane region" description="Helical" evidence="1">
    <location>
        <begin position="73"/>
        <end position="92"/>
    </location>
</feature>
<dbReference type="AlphaFoldDB" id="A0A972FLM1"/>
<protein>
    <recommendedName>
        <fullName evidence="4">DoxX family protein</fullName>
    </recommendedName>
</protein>
<reference evidence="2" key="1">
    <citation type="submission" date="2020-02" db="EMBL/GenBank/DDBJ databases">
        <title>Flavobacterium sp. genome.</title>
        <authorList>
            <person name="Jung H.S."/>
            <person name="Baek J.H."/>
            <person name="Jeon C.O."/>
        </authorList>
    </citation>
    <scope>NUCLEOTIDE SEQUENCE</scope>
    <source>
        <strain evidence="2">SE-s28</strain>
    </source>
</reference>
<keyword evidence="1" id="KW-0472">Membrane</keyword>
<dbReference type="InterPro" id="IPR025695">
    <property type="entry name" value="DoxX-like"/>
</dbReference>
<feature type="transmembrane region" description="Helical" evidence="1">
    <location>
        <begin position="46"/>
        <end position="66"/>
    </location>
</feature>
<evidence type="ECO:0000256" key="1">
    <source>
        <dbReference type="SAM" id="Phobius"/>
    </source>
</evidence>
<keyword evidence="3" id="KW-1185">Reference proteome</keyword>
<comment type="caution">
    <text evidence="2">The sequence shown here is derived from an EMBL/GenBank/DDBJ whole genome shotgun (WGS) entry which is preliminary data.</text>
</comment>
<dbReference type="EMBL" id="JAAMPU010000105">
    <property type="protein sequence ID" value="NMH28314.1"/>
    <property type="molecule type" value="Genomic_DNA"/>
</dbReference>
<keyword evidence="1" id="KW-1133">Transmembrane helix</keyword>